<evidence type="ECO:0000256" key="5">
    <source>
        <dbReference type="ARBA" id="ARBA00023157"/>
    </source>
</evidence>
<evidence type="ECO:0000256" key="6">
    <source>
        <dbReference type="ARBA" id="ARBA00023284"/>
    </source>
</evidence>
<comment type="similarity">
    <text evidence="2">Belongs to the thioredoxin family. DsbA subfamily.</text>
</comment>
<organism evidence="8 9">
    <name type="scientific">Bosea robiniae</name>
    <dbReference type="NCBI Taxonomy" id="1036780"/>
    <lineage>
        <taxon>Bacteria</taxon>
        <taxon>Pseudomonadati</taxon>
        <taxon>Pseudomonadota</taxon>
        <taxon>Alphaproteobacteria</taxon>
        <taxon>Hyphomicrobiales</taxon>
        <taxon>Boseaceae</taxon>
        <taxon>Bosea</taxon>
    </lineage>
</organism>
<dbReference type="RefSeq" id="WP_091860968.1">
    <property type="nucleotide sequence ID" value="NZ_FNBZ01000008.1"/>
</dbReference>
<evidence type="ECO:0000256" key="4">
    <source>
        <dbReference type="ARBA" id="ARBA00023002"/>
    </source>
</evidence>
<evidence type="ECO:0000313" key="9">
    <source>
        <dbReference type="Proteomes" id="UP000199468"/>
    </source>
</evidence>
<comment type="caution">
    <text evidence="8">The sequence shown here is derived from an EMBL/GenBank/DDBJ whole genome shotgun (WGS) entry which is preliminary data.</text>
</comment>
<dbReference type="EMBL" id="FNBZ01000008">
    <property type="protein sequence ID" value="SDH33636.1"/>
    <property type="molecule type" value="Genomic_DNA"/>
</dbReference>
<dbReference type="Proteomes" id="UP000199468">
    <property type="component" value="Unassembled WGS sequence"/>
</dbReference>
<accession>A0ABY0PAU1</accession>
<keyword evidence="3" id="KW-0732">Signal</keyword>
<reference evidence="8 9" key="1">
    <citation type="submission" date="2016-10" db="EMBL/GenBank/DDBJ databases">
        <authorList>
            <person name="Varghese N."/>
            <person name="Submissions S."/>
        </authorList>
    </citation>
    <scope>NUCLEOTIDE SEQUENCE [LARGE SCALE GENOMIC DNA]</scope>
    <source>
        <strain evidence="8 9">DSM 26672</strain>
    </source>
</reference>
<evidence type="ECO:0000256" key="2">
    <source>
        <dbReference type="ARBA" id="ARBA00005791"/>
    </source>
</evidence>
<evidence type="ECO:0000256" key="3">
    <source>
        <dbReference type="ARBA" id="ARBA00022729"/>
    </source>
</evidence>
<dbReference type="CDD" id="cd03023">
    <property type="entry name" value="DsbA_Com1_like"/>
    <property type="match status" value="1"/>
</dbReference>
<dbReference type="Pfam" id="PF13462">
    <property type="entry name" value="Thioredoxin_4"/>
    <property type="match status" value="1"/>
</dbReference>
<keyword evidence="9" id="KW-1185">Reference proteome</keyword>
<keyword evidence="5" id="KW-1015">Disulfide bond</keyword>
<dbReference type="SUPFAM" id="SSF52833">
    <property type="entry name" value="Thioredoxin-like"/>
    <property type="match status" value="1"/>
</dbReference>
<dbReference type="GO" id="GO:0016853">
    <property type="term" value="F:isomerase activity"/>
    <property type="evidence" value="ECO:0007669"/>
    <property type="project" value="UniProtKB-KW"/>
</dbReference>
<gene>
    <name evidence="8" type="ORF">SAMN05421844_10857</name>
</gene>
<protein>
    <submittedName>
        <fullName evidence="8">Protein-disulfide isomerase</fullName>
    </submittedName>
</protein>
<proteinExistence type="inferred from homology"/>
<evidence type="ECO:0000259" key="7">
    <source>
        <dbReference type="PROSITE" id="PS51352"/>
    </source>
</evidence>
<keyword evidence="6" id="KW-0676">Redox-active center</keyword>
<keyword evidence="8" id="KW-0413">Isomerase</keyword>
<dbReference type="InterPro" id="IPR036249">
    <property type="entry name" value="Thioredoxin-like_sf"/>
</dbReference>
<evidence type="ECO:0000313" key="8">
    <source>
        <dbReference type="EMBL" id="SDH33636.1"/>
    </source>
</evidence>
<keyword evidence="4" id="KW-0560">Oxidoreductase</keyword>
<name>A0ABY0PAU1_9HYPH</name>
<feature type="domain" description="Thioredoxin" evidence="7">
    <location>
        <begin position="17"/>
        <end position="209"/>
    </location>
</feature>
<sequence>MNRRTFISRFAGLSASGVLATIWPALVGIPTALGQEIDTNAILNDPEAPTAGNPKGDVTIVAFLDYNCPFCKQSAPDLVRIVKSDGRIRLVYKDWPILSEASVYGAQLAVAAHYQGKYDAVHHALMGIPGRRISKERMLEAVRASGVDMVRLQADLDAKADAITALLRRNLAQADSIDLQGTPAYLVGPFRTSTLDYAGFKQVVADARAKQAAKQN</sequence>
<dbReference type="InterPro" id="IPR013766">
    <property type="entry name" value="Thioredoxin_domain"/>
</dbReference>
<dbReference type="PANTHER" id="PTHR13887">
    <property type="entry name" value="GLUTATHIONE S-TRANSFERASE KAPPA"/>
    <property type="match status" value="1"/>
</dbReference>
<dbReference type="InterPro" id="IPR012336">
    <property type="entry name" value="Thioredoxin-like_fold"/>
</dbReference>
<evidence type="ECO:0000256" key="1">
    <source>
        <dbReference type="ARBA" id="ARBA00003565"/>
    </source>
</evidence>
<dbReference type="PANTHER" id="PTHR13887:SF14">
    <property type="entry name" value="DISULFIDE BOND FORMATION PROTEIN D"/>
    <property type="match status" value="1"/>
</dbReference>
<dbReference type="Gene3D" id="3.40.30.10">
    <property type="entry name" value="Glutaredoxin"/>
    <property type="match status" value="1"/>
</dbReference>
<comment type="function">
    <text evidence="1">May be required for disulfide bond formation in some proteins.</text>
</comment>
<dbReference type="PROSITE" id="PS51352">
    <property type="entry name" value="THIOREDOXIN_2"/>
    <property type="match status" value="1"/>
</dbReference>